<dbReference type="KEGG" id="rjg:CCGE525_03890"/>
<sequence length="598" mass="64979">MPVYKAPVNDTLFVLNDVLGLERYSNLPGFAEASPDMIEAILGEAAKLAEEVLFPLNHSGDQEGCLRHDDGTVTTPKGFKDGYRAYREGGWLGLAVPEEFGGQGLPYTLHCAVGEYTSAANMSLMMYPGLTQGAIAAIFVHGSEAQKRTYLPKMVDGTWSGTMNLTEPHCGTDLGLLRTKAVPQADGSYRISGQKIFISAGEHDMADNIVHLVLARVEGAPDGTKGLSLFIVPKFLVKDDGSLGSRNAVSCGAIEHKMGIHGSATCVMNYDEATGFLIAAENKGLAAMFVMMNEARLAVGLQGLAIAEIAYQNAVAYARERIQGRSLSGPKAPDRQADPIIVHPDIRRSLMTIRAFNEAGRAFLLWTALQSDVAHRSADEKERQTADDILGLVTPILKGVMSDKGFEHAVMAQQVFGGHGYIEEHGMSQYVRDARITMIYEGANGIQALDLVGRKLAQNGGRAVMALFKEIGDFCEKHRNDEQMAFFTKHLKKGLNDVQAATMWFMQNAMAKPDNAGAGSTDYMHLFGLVVLGYMWAKMAKAAQAALASGDSAREDYLKNKLVTARFYMERIMPETALRKARIETGADTMMELAAEAF</sequence>
<dbReference type="InterPro" id="IPR009075">
    <property type="entry name" value="AcylCo_DH/oxidase_C"/>
</dbReference>
<reference evidence="15 16" key="1">
    <citation type="submission" date="2018-10" db="EMBL/GenBank/DDBJ databases">
        <title>Rhizobium etli, R. leguminosarum and a new Rhizobium genospecies from Phaseolus dumosus.</title>
        <authorList>
            <person name="Ramirez-Puebla S.T."/>
            <person name="Rogel-Hernandez M.A."/>
            <person name="Guerrero G."/>
            <person name="Ormeno-Orrillo E."/>
            <person name="Martinez-Romero J.C."/>
            <person name="Negrete-Yankelevich S."/>
            <person name="Martinez-Romero E."/>
        </authorList>
    </citation>
    <scope>NUCLEOTIDE SEQUENCE [LARGE SCALE GENOMIC DNA]</scope>
    <source>
        <strain evidence="15 16">CCGE525</strain>
    </source>
</reference>
<dbReference type="SUPFAM" id="SSF47203">
    <property type="entry name" value="Acyl-CoA dehydrogenase C-terminal domain-like"/>
    <property type="match status" value="1"/>
</dbReference>
<keyword evidence="16" id="KW-1185">Reference proteome</keyword>
<feature type="domain" description="Acetyl-CoA dehydrogenase-like C-terminal" evidence="14">
    <location>
        <begin position="467"/>
        <end position="593"/>
    </location>
</feature>
<keyword evidence="3 10" id="KW-0285">Flavoprotein</keyword>
<evidence type="ECO:0000256" key="7">
    <source>
        <dbReference type="ARBA" id="ARBA00058683"/>
    </source>
</evidence>
<protein>
    <recommendedName>
        <fullName evidence="9">3-methylmercaptopropionyl-CoA dehydrogenase</fullName>
        <ecNumber evidence="8">1.3.99.41</ecNumber>
    </recommendedName>
</protein>
<evidence type="ECO:0000256" key="1">
    <source>
        <dbReference type="ARBA" id="ARBA00001974"/>
    </source>
</evidence>
<accession>A0A387FFS9</accession>
<dbReference type="EMBL" id="CP032694">
    <property type="protein sequence ID" value="AYG58050.1"/>
    <property type="molecule type" value="Genomic_DNA"/>
</dbReference>
<evidence type="ECO:0000256" key="5">
    <source>
        <dbReference type="ARBA" id="ARBA00023002"/>
    </source>
</evidence>
<evidence type="ECO:0000313" key="16">
    <source>
        <dbReference type="Proteomes" id="UP000282195"/>
    </source>
</evidence>
<feature type="domain" description="Acyl-CoA dehydrogenase/oxidase N-terminal" evidence="13">
    <location>
        <begin position="81"/>
        <end position="157"/>
    </location>
</feature>
<dbReference type="AlphaFoldDB" id="A0A387FFS9"/>
<dbReference type="PANTHER" id="PTHR42803">
    <property type="entry name" value="ACYL-COA DEHYDROGENASE"/>
    <property type="match status" value="1"/>
</dbReference>
<dbReference type="InterPro" id="IPR013786">
    <property type="entry name" value="AcylCoA_DH/ox_N"/>
</dbReference>
<evidence type="ECO:0000256" key="9">
    <source>
        <dbReference type="ARBA" id="ARBA00069043"/>
    </source>
</evidence>
<dbReference type="Gene3D" id="1.20.140.10">
    <property type="entry name" value="Butyryl-CoA Dehydrogenase, subunit A, domain 3"/>
    <property type="match status" value="1"/>
</dbReference>
<dbReference type="PANTHER" id="PTHR42803:SF1">
    <property type="entry name" value="BROAD-SPECIFICITY LINEAR ACYL-COA DEHYDROGENASE FADE5"/>
    <property type="match status" value="1"/>
</dbReference>
<dbReference type="Pfam" id="PF00441">
    <property type="entry name" value="Acyl-CoA_dh_1"/>
    <property type="match status" value="1"/>
</dbReference>
<dbReference type="FunFam" id="2.40.110.10:FF:000031">
    <property type="entry name" value="Acyl-CoA dehydrogenase, putative"/>
    <property type="match status" value="1"/>
</dbReference>
<dbReference type="InterPro" id="IPR037069">
    <property type="entry name" value="AcylCoA_DH/ox_N_sf"/>
</dbReference>
<dbReference type="GO" id="GO:0016627">
    <property type="term" value="F:oxidoreductase activity, acting on the CH-CH group of donors"/>
    <property type="evidence" value="ECO:0007669"/>
    <property type="project" value="InterPro"/>
</dbReference>
<dbReference type="Pfam" id="PF12806">
    <property type="entry name" value="Acyl-CoA_dh_C"/>
    <property type="match status" value="1"/>
</dbReference>
<dbReference type="InterPro" id="IPR046373">
    <property type="entry name" value="Acyl-CoA_Oxase/DH_mid-dom_sf"/>
</dbReference>
<evidence type="ECO:0000256" key="4">
    <source>
        <dbReference type="ARBA" id="ARBA00022827"/>
    </source>
</evidence>
<name>A0A387FFS9_9HYPH</name>
<dbReference type="Gene3D" id="1.10.540.10">
    <property type="entry name" value="Acyl-CoA dehydrogenase/oxidase, N-terminal domain"/>
    <property type="match status" value="1"/>
</dbReference>
<organism evidence="15 16">
    <name type="scientific">Rhizobium jaguaris</name>
    <dbReference type="NCBI Taxonomy" id="1312183"/>
    <lineage>
        <taxon>Bacteria</taxon>
        <taxon>Pseudomonadati</taxon>
        <taxon>Pseudomonadota</taxon>
        <taxon>Alphaproteobacteria</taxon>
        <taxon>Hyphomicrobiales</taxon>
        <taxon>Rhizobiaceae</taxon>
        <taxon>Rhizobium/Agrobacterium group</taxon>
        <taxon>Rhizobium</taxon>
    </lineage>
</organism>
<dbReference type="GO" id="GO:0050660">
    <property type="term" value="F:flavin adenine dinucleotide binding"/>
    <property type="evidence" value="ECO:0007669"/>
    <property type="project" value="InterPro"/>
</dbReference>
<feature type="domain" description="Acyl-CoA dehydrogenase/oxidase C-terminal" evidence="11">
    <location>
        <begin position="282"/>
        <end position="451"/>
    </location>
</feature>
<feature type="domain" description="Acyl-CoA oxidase/dehydrogenase middle" evidence="12">
    <location>
        <begin position="163"/>
        <end position="271"/>
    </location>
</feature>
<evidence type="ECO:0000256" key="2">
    <source>
        <dbReference type="ARBA" id="ARBA00009347"/>
    </source>
</evidence>
<comment type="function">
    <text evidence="7">Involved in the assimilation of dimethylsulphoniopropionate (DMSP), an important compound in the fixation of carbon in marine phytoplankton, by mediating the conversion of 3-(methylthio)propanoyl-CoA (MMPA-CoA) to 3-(methylthio)acryloyl-CoA (MTA-CoA).</text>
</comment>
<dbReference type="InterPro" id="IPR009100">
    <property type="entry name" value="AcylCoA_DH/oxidase_NM_dom_sf"/>
</dbReference>
<evidence type="ECO:0000259" key="14">
    <source>
        <dbReference type="Pfam" id="PF12806"/>
    </source>
</evidence>
<dbReference type="InterPro" id="IPR025878">
    <property type="entry name" value="Acyl-CoA_dh-like_C_dom"/>
</dbReference>
<comment type="cofactor">
    <cofactor evidence="1 10">
        <name>FAD</name>
        <dbReference type="ChEBI" id="CHEBI:57692"/>
    </cofactor>
</comment>
<comment type="similarity">
    <text evidence="2 10">Belongs to the acyl-CoA dehydrogenase family.</text>
</comment>
<dbReference type="Proteomes" id="UP000282195">
    <property type="component" value="Chromosome"/>
</dbReference>
<evidence type="ECO:0000256" key="6">
    <source>
        <dbReference type="ARBA" id="ARBA00051388"/>
    </source>
</evidence>
<dbReference type="Pfam" id="PF02770">
    <property type="entry name" value="Acyl-CoA_dh_M"/>
    <property type="match status" value="1"/>
</dbReference>
<dbReference type="EC" id="1.3.99.41" evidence="8"/>
<dbReference type="InterPro" id="IPR006091">
    <property type="entry name" value="Acyl-CoA_Oxase/DH_mid-dom"/>
</dbReference>
<dbReference type="SUPFAM" id="SSF56645">
    <property type="entry name" value="Acyl-CoA dehydrogenase NM domain-like"/>
    <property type="match status" value="1"/>
</dbReference>
<evidence type="ECO:0000256" key="8">
    <source>
        <dbReference type="ARBA" id="ARBA00066694"/>
    </source>
</evidence>
<dbReference type="Pfam" id="PF02771">
    <property type="entry name" value="Acyl-CoA_dh_N"/>
    <property type="match status" value="1"/>
</dbReference>
<dbReference type="InterPro" id="IPR052166">
    <property type="entry name" value="Diverse_Acyl-CoA_DH"/>
</dbReference>
<proteinExistence type="inferred from homology"/>
<evidence type="ECO:0000259" key="11">
    <source>
        <dbReference type="Pfam" id="PF00441"/>
    </source>
</evidence>
<evidence type="ECO:0000256" key="10">
    <source>
        <dbReference type="RuleBase" id="RU362125"/>
    </source>
</evidence>
<evidence type="ECO:0000259" key="13">
    <source>
        <dbReference type="Pfam" id="PF02771"/>
    </source>
</evidence>
<comment type="catalytic activity">
    <reaction evidence="6">
        <text>3-(methylsulfanyl)propanoyl-CoA + oxidized [electron-transfer flavoprotein] + H(+) = 3-(methylsulfanyl)acryloyl-CoA + reduced [electron-transfer flavoprotein]</text>
        <dbReference type="Rhea" id="RHEA:52612"/>
        <dbReference type="Rhea" id="RHEA-COMP:10685"/>
        <dbReference type="Rhea" id="RHEA-COMP:10686"/>
        <dbReference type="ChEBI" id="CHEBI:15378"/>
        <dbReference type="ChEBI" id="CHEBI:57692"/>
        <dbReference type="ChEBI" id="CHEBI:58307"/>
        <dbReference type="ChEBI" id="CHEBI:82815"/>
        <dbReference type="ChEBI" id="CHEBI:84994"/>
        <dbReference type="EC" id="1.3.99.41"/>
    </reaction>
    <physiologicalReaction direction="left-to-right" evidence="6">
        <dbReference type="Rhea" id="RHEA:52613"/>
    </physiologicalReaction>
</comment>
<evidence type="ECO:0000259" key="12">
    <source>
        <dbReference type="Pfam" id="PF02770"/>
    </source>
</evidence>
<dbReference type="Gene3D" id="2.40.110.10">
    <property type="entry name" value="Butyryl-CoA Dehydrogenase, subunit A, domain 2"/>
    <property type="match status" value="1"/>
</dbReference>
<dbReference type="RefSeq" id="WP_120703134.1">
    <property type="nucleotide sequence ID" value="NZ_CP032694.1"/>
</dbReference>
<evidence type="ECO:0000256" key="3">
    <source>
        <dbReference type="ARBA" id="ARBA00022630"/>
    </source>
</evidence>
<keyword evidence="5 10" id="KW-0560">Oxidoreductase</keyword>
<dbReference type="OrthoDB" id="9807883at2"/>
<gene>
    <name evidence="15" type="ORF">CCGE525_03890</name>
</gene>
<evidence type="ECO:0000313" key="15">
    <source>
        <dbReference type="EMBL" id="AYG58050.1"/>
    </source>
</evidence>
<keyword evidence="4 10" id="KW-0274">FAD</keyword>
<dbReference type="InterPro" id="IPR036250">
    <property type="entry name" value="AcylCo_DH-like_C"/>
</dbReference>